<dbReference type="PANTHER" id="PTHR43580">
    <property type="entry name" value="OXIDOREDUCTASE GLYR1-RELATED"/>
    <property type="match status" value="1"/>
</dbReference>
<dbReference type="EMBL" id="JBHUFV010000011">
    <property type="protein sequence ID" value="MFD1931196.1"/>
    <property type="molecule type" value="Genomic_DNA"/>
</dbReference>
<dbReference type="InterPro" id="IPR015815">
    <property type="entry name" value="HIBADH-related"/>
</dbReference>
<feature type="chain" id="PRO_5045576147" evidence="3">
    <location>
        <begin position="19"/>
        <end position="283"/>
    </location>
</feature>
<dbReference type="InterPro" id="IPR051265">
    <property type="entry name" value="HIBADH-related_NP60_sf"/>
</dbReference>
<keyword evidence="7" id="KW-1185">Reference proteome</keyword>
<dbReference type="InterPro" id="IPR036291">
    <property type="entry name" value="NAD(P)-bd_dom_sf"/>
</dbReference>
<dbReference type="Pfam" id="PF03446">
    <property type="entry name" value="NAD_binding_2"/>
    <property type="match status" value="1"/>
</dbReference>
<comment type="caution">
    <text evidence="6">The sequence shown here is derived from an EMBL/GenBank/DDBJ whole genome shotgun (WGS) entry which is preliminary data.</text>
</comment>
<dbReference type="Pfam" id="PF21761">
    <property type="entry name" value="RedAm-like_C"/>
    <property type="match status" value="1"/>
</dbReference>
<dbReference type="InterPro" id="IPR048666">
    <property type="entry name" value="RedAm-like_C"/>
</dbReference>
<proteinExistence type="inferred from homology"/>
<evidence type="ECO:0000313" key="6">
    <source>
        <dbReference type="EMBL" id="MFD1931196.1"/>
    </source>
</evidence>
<evidence type="ECO:0000313" key="7">
    <source>
        <dbReference type="Proteomes" id="UP001597368"/>
    </source>
</evidence>
<name>A0ABW4SRD0_9ACTN</name>
<sequence>MNTPVTVIGLGLMGKALAAALAHNGYPTTAWNRSDTAVPEAVTQLASAAESSPTMIVCLSTYEVMYEVLSTADLHGRTVINLTSGTPAEARKAAAWAAERGAAYLDGAIMAVPQMIGLPQAQLFYGGPKDLFESCAPMLRVFGGGTVHLAEDPGVPLLYDLALLAILYAAGQGLAHAQALVSTAGVSATEFQPYANAWLTHVIGPMASLENARAIDEGEHATDVSNINTNALAIGHVVRASRDAALPVDWLVAQQAQLEQAVADGYGSESATRLLDYLRKEMR</sequence>
<dbReference type="PIRSF" id="PIRSF000103">
    <property type="entry name" value="HIBADH"/>
    <property type="match status" value="1"/>
</dbReference>
<gene>
    <name evidence="6" type="ORF">ACFSKW_06870</name>
</gene>
<feature type="domain" description="NADPH-dependent reductive aminase-like C-terminal" evidence="5">
    <location>
        <begin position="152"/>
        <end position="280"/>
    </location>
</feature>
<dbReference type="PANTHER" id="PTHR43580:SF2">
    <property type="entry name" value="CYTOKINE-LIKE NUCLEAR FACTOR N-PAC"/>
    <property type="match status" value="1"/>
</dbReference>
<dbReference type="Gene3D" id="3.40.50.720">
    <property type="entry name" value="NAD(P)-binding Rossmann-like Domain"/>
    <property type="match status" value="1"/>
</dbReference>
<accession>A0ABW4SRD0</accession>
<dbReference type="Gene3D" id="1.10.1040.10">
    <property type="entry name" value="N-(1-d-carboxylethyl)-l-norvaline Dehydrogenase, domain 2"/>
    <property type="match status" value="1"/>
</dbReference>
<evidence type="ECO:0000259" key="5">
    <source>
        <dbReference type="Pfam" id="PF21761"/>
    </source>
</evidence>
<evidence type="ECO:0000256" key="2">
    <source>
        <dbReference type="ARBA" id="ARBA00023002"/>
    </source>
</evidence>
<dbReference type="SUPFAM" id="SSF51735">
    <property type="entry name" value="NAD(P)-binding Rossmann-fold domains"/>
    <property type="match status" value="1"/>
</dbReference>
<dbReference type="Proteomes" id="UP001597368">
    <property type="component" value="Unassembled WGS sequence"/>
</dbReference>
<evidence type="ECO:0000256" key="3">
    <source>
        <dbReference type="SAM" id="SignalP"/>
    </source>
</evidence>
<keyword evidence="2" id="KW-0560">Oxidoreductase</keyword>
<dbReference type="InterPro" id="IPR013328">
    <property type="entry name" value="6PGD_dom2"/>
</dbReference>
<feature type="signal peptide" evidence="3">
    <location>
        <begin position="1"/>
        <end position="18"/>
    </location>
</feature>
<reference evidence="7" key="1">
    <citation type="journal article" date="2019" name="Int. J. Syst. Evol. Microbiol.">
        <title>The Global Catalogue of Microorganisms (GCM) 10K type strain sequencing project: providing services to taxonomists for standard genome sequencing and annotation.</title>
        <authorList>
            <consortium name="The Broad Institute Genomics Platform"/>
            <consortium name="The Broad Institute Genome Sequencing Center for Infectious Disease"/>
            <person name="Wu L."/>
            <person name="Ma J."/>
        </authorList>
    </citation>
    <scope>NUCLEOTIDE SEQUENCE [LARGE SCALE GENOMIC DNA]</scope>
    <source>
        <strain evidence="7">ICMP 6774ER</strain>
    </source>
</reference>
<comment type="similarity">
    <text evidence="1">Belongs to the HIBADH-related family.</text>
</comment>
<organism evidence="6 7">
    <name type="scientific">Nonomuraea mangrovi</name>
    <dbReference type="NCBI Taxonomy" id="2316207"/>
    <lineage>
        <taxon>Bacteria</taxon>
        <taxon>Bacillati</taxon>
        <taxon>Actinomycetota</taxon>
        <taxon>Actinomycetes</taxon>
        <taxon>Streptosporangiales</taxon>
        <taxon>Streptosporangiaceae</taxon>
        <taxon>Nonomuraea</taxon>
    </lineage>
</organism>
<protein>
    <submittedName>
        <fullName evidence="6">NAD(P)-binding domain-containing protein</fullName>
    </submittedName>
</protein>
<dbReference type="InterPro" id="IPR006115">
    <property type="entry name" value="6PGDH_NADP-bd"/>
</dbReference>
<feature type="domain" description="6-phosphogluconate dehydrogenase NADP-binding" evidence="4">
    <location>
        <begin position="5"/>
        <end position="144"/>
    </location>
</feature>
<evidence type="ECO:0000256" key="1">
    <source>
        <dbReference type="ARBA" id="ARBA00009080"/>
    </source>
</evidence>
<evidence type="ECO:0000259" key="4">
    <source>
        <dbReference type="Pfam" id="PF03446"/>
    </source>
</evidence>
<keyword evidence="3" id="KW-0732">Signal</keyword>
<dbReference type="RefSeq" id="WP_379570327.1">
    <property type="nucleotide sequence ID" value="NZ_JBHUFV010000011.1"/>
</dbReference>